<dbReference type="Proteomes" id="UP000316270">
    <property type="component" value="Chromosome 13"/>
</dbReference>
<feature type="compositionally biased region" description="Polar residues" evidence="1">
    <location>
        <begin position="40"/>
        <end position="51"/>
    </location>
</feature>
<feature type="region of interest" description="Disordered" evidence="1">
    <location>
        <begin position="1"/>
        <end position="102"/>
    </location>
</feature>
<evidence type="ECO:0000256" key="1">
    <source>
        <dbReference type="SAM" id="MobiDB-lite"/>
    </source>
</evidence>
<organism evidence="2 3">
    <name type="scientific">Venturia effusa</name>
    <dbReference type="NCBI Taxonomy" id="50376"/>
    <lineage>
        <taxon>Eukaryota</taxon>
        <taxon>Fungi</taxon>
        <taxon>Dikarya</taxon>
        <taxon>Ascomycota</taxon>
        <taxon>Pezizomycotina</taxon>
        <taxon>Dothideomycetes</taxon>
        <taxon>Pleosporomycetidae</taxon>
        <taxon>Venturiales</taxon>
        <taxon>Venturiaceae</taxon>
        <taxon>Venturia</taxon>
    </lineage>
</organism>
<dbReference type="EMBL" id="CP042197">
    <property type="protein sequence ID" value="QDS75747.1"/>
    <property type="molecule type" value="Genomic_DNA"/>
</dbReference>
<feature type="compositionally biased region" description="Basic and acidic residues" evidence="1">
    <location>
        <begin position="30"/>
        <end position="39"/>
    </location>
</feature>
<name>A0A517LJF8_9PEZI</name>
<dbReference type="OrthoDB" id="10403807at2759"/>
<feature type="compositionally biased region" description="Basic residues" evidence="1">
    <location>
        <begin position="73"/>
        <end position="83"/>
    </location>
</feature>
<evidence type="ECO:0000313" key="2">
    <source>
        <dbReference type="EMBL" id="QDS75747.1"/>
    </source>
</evidence>
<evidence type="ECO:0000313" key="3">
    <source>
        <dbReference type="Proteomes" id="UP000316270"/>
    </source>
</evidence>
<gene>
    <name evidence="2" type="ORF">FKW77_008513</name>
</gene>
<keyword evidence="3" id="KW-1185">Reference proteome</keyword>
<accession>A0A517LJF8</accession>
<sequence>MPFELPFDMPFRSSFRGKNRKPGSSPAKQESPREDHDQDSPGTPRQAFSSSGEDEIASPSFGKKGDWFGSLTPRHKRNRKPRKSGGCLRSEQHDSGIYCDPKYVRESGETEYIYSSPIPKLPEAQTGPPIKADKALETLIAGEKGYAESFQSTQGTLVPASEQEEEMTKFLYNAPTNGNPPSPPQRPVLKNLTSFVMDDMFDDESQTTVGQDVSLEHAARPASLTGSNAHDAATQTDCLAHFKSTSTGHVDHITGNWYSNDPAGPVVIGTNGRTISAELRYQKDIMRQCAGAWLESQSMLSQIHMDSNDFLARAEDRSEQIDSLSCVNPEGYHQMIVSARQRLLEELIRPISIDFLDILSDEALTPQKAAQSFCDMWEKAVPFASAMIGIDHSQFPILSPQLRVPEIHFNSDGKAELQTCLSGSSAVEAAPQILDDWEDEIEANKRCLAMTSIVAIEDWLCQHARDDTTAVVLEDCLLDCGIGLDDDDDDAITYVKVHQKRSKELGNNIEAKRNRKLAKRMKKLAKRQELADKKTELEGWNDIIKVMEVIVEQRALVE</sequence>
<proteinExistence type="predicted"/>
<protein>
    <submittedName>
        <fullName evidence="2">Uncharacterized protein</fullName>
    </submittedName>
</protein>
<reference evidence="2 3" key="1">
    <citation type="submission" date="2019-07" db="EMBL/GenBank/DDBJ databases">
        <title>Finished genome of Venturia effusa.</title>
        <authorList>
            <person name="Young C.A."/>
            <person name="Cox M.P."/>
            <person name="Ganley A.R.D."/>
            <person name="David W.J."/>
        </authorList>
    </citation>
    <scope>NUCLEOTIDE SEQUENCE [LARGE SCALE GENOMIC DNA]</scope>
    <source>
        <strain evidence="3">albino</strain>
    </source>
</reference>
<dbReference type="AlphaFoldDB" id="A0A517LJF8"/>